<feature type="coiled-coil region" evidence="1">
    <location>
        <begin position="398"/>
        <end position="570"/>
    </location>
</feature>
<dbReference type="Proteomes" id="UP001310890">
    <property type="component" value="Unassembled WGS sequence"/>
</dbReference>
<evidence type="ECO:0000313" key="2">
    <source>
        <dbReference type="EMBL" id="KAK5111890.1"/>
    </source>
</evidence>
<evidence type="ECO:0000313" key="3">
    <source>
        <dbReference type="Proteomes" id="UP001310890"/>
    </source>
</evidence>
<sequence length="596" mass="66964">MIGMQILLEARVDHILQIPETFTVLFTFATNQRREEGRASVTNAILQALRDLESTSCTTGIQRCLLPKICQLDQLIECLLDDDTDTELNVPRMFALLQGSGNLLVGLLPHDTLTRVEERVDAALRSKAHEGGVRTLYCLAVMQILLESTAQHSLGADMPATSQPSRSERTRSFFERRASKTIQLVVLQAVWACQAEEDLRDSRMTALRLGSRIIAAIPSEAKRAWCIASPTVIAKLQKKALASSPEFRILAAAFISRLCGTKIEVDLTSVSEDVSRMLLDPDTSSTIHNLTSVHTLCAKNKYDALQQAYDDLEAKNIDDRLIQTDLERELVATIAEKDALKLRNIELAQKRQGETEKLSRELESWRLDLARKVAETAAMKDDIELERITLAAKWNEEKEDELERHTAHATEISRLEEEVRAMKEDYTDTTAAHQCEADDLKNRVARITAEQEAARVECSALNEKLDTADLAISKLAEELDTLREDQIRIFTTNENEIQEFKQQVKDINVEKEAVMSECAMMSEKLGTAHMKISELEEEMCATRQDYEQQIAQLQRDANEKDHRISEADALRNTLLATLGATQTLPLRSRGSSSTQS</sequence>
<dbReference type="EMBL" id="JAVRRL010000035">
    <property type="protein sequence ID" value="KAK5111890.1"/>
    <property type="molecule type" value="Genomic_DNA"/>
</dbReference>
<dbReference type="Gene3D" id="1.10.287.1490">
    <property type="match status" value="1"/>
</dbReference>
<accession>A0AAN7TDP7</accession>
<protein>
    <submittedName>
        <fullName evidence="2">Uncharacterized protein</fullName>
    </submittedName>
</protein>
<reference evidence="2" key="1">
    <citation type="submission" date="2023-08" db="EMBL/GenBank/DDBJ databases">
        <title>Black Yeasts Isolated from many extreme environments.</title>
        <authorList>
            <person name="Coleine C."/>
            <person name="Stajich J.E."/>
            <person name="Selbmann L."/>
        </authorList>
    </citation>
    <scope>NUCLEOTIDE SEQUENCE</scope>
    <source>
        <strain evidence="2">CCFEE 5401</strain>
    </source>
</reference>
<gene>
    <name evidence="2" type="ORF">LTR62_004622</name>
</gene>
<dbReference type="AlphaFoldDB" id="A0AAN7TDP7"/>
<evidence type="ECO:0000256" key="1">
    <source>
        <dbReference type="SAM" id="Coils"/>
    </source>
</evidence>
<organism evidence="2 3">
    <name type="scientific">Meristemomyces frigidus</name>
    <dbReference type="NCBI Taxonomy" id="1508187"/>
    <lineage>
        <taxon>Eukaryota</taxon>
        <taxon>Fungi</taxon>
        <taxon>Dikarya</taxon>
        <taxon>Ascomycota</taxon>
        <taxon>Pezizomycotina</taxon>
        <taxon>Dothideomycetes</taxon>
        <taxon>Dothideomycetidae</taxon>
        <taxon>Mycosphaerellales</taxon>
        <taxon>Teratosphaeriaceae</taxon>
        <taxon>Meristemomyces</taxon>
    </lineage>
</organism>
<proteinExistence type="predicted"/>
<name>A0AAN7TDP7_9PEZI</name>
<keyword evidence="1" id="KW-0175">Coiled coil</keyword>
<comment type="caution">
    <text evidence="2">The sequence shown here is derived from an EMBL/GenBank/DDBJ whole genome shotgun (WGS) entry which is preliminary data.</text>
</comment>